<evidence type="ECO:0000256" key="2">
    <source>
        <dbReference type="ARBA" id="ARBA00022576"/>
    </source>
</evidence>
<dbReference type="GO" id="GO:0030170">
    <property type="term" value="F:pyridoxal phosphate binding"/>
    <property type="evidence" value="ECO:0007669"/>
    <property type="project" value="InterPro"/>
</dbReference>
<dbReference type="PANTHER" id="PTHR11986">
    <property type="entry name" value="AMINOTRANSFERASE CLASS III"/>
    <property type="match status" value="1"/>
</dbReference>
<dbReference type="InterPro" id="IPR050103">
    <property type="entry name" value="Class-III_PLP-dep_AT"/>
</dbReference>
<dbReference type="EC" id="2.6.1.-" evidence="6"/>
<evidence type="ECO:0000256" key="3">
    <source>
        <dbReference type="ARBA" id="ARBA00022679"/>
    </source>
</evidence>
<name>A0A517QMJ8_9PLAN</name>
<comment type="cofactor">
    <cofactor evidence="1">
        <name>pyridoxal 5'-phosphate</name>
        <dbReference type="ChEBI" id="CHEBI:597326"/>
    </cofactor>
</comment>
<dbReference type="OrthoDB" id="241503at2"/>
<dbReference type="InterPro" id="IPR005814">
    <property type="entry name" value="Aminotrans_3"/>
</dbReference>
<keyword evidence="3 6" id="KW-0808">Transferase</keyword>
<protein>
    <submittedName>
        <fullName evidence="6">Acetylornithine/acetyl-lysine aminotransferase</fullName>
        <ecNumber evidence="6">2.6.1.-</ecNumber>
    </submittedName>
</protein>
<dbReference type="Gene3D" id="3.40.640.10">
    <property type="entry name" value="Type I PLP-dependent aspartate aminotransferase-like (Major domain)"/>
    <property type="match status" value="1"/>
</dbReference>
<dbReference type="SUPFAM" id="SSF53383">
    <property type="entry name" value="PLP-dependent transferases"/>
    <property type="match status" value="1"/>
</dbReference>
<keyword evidence="4 5" id="KW-0663">Pyridoxal phosphate</keyword>
<dbReference type="AlphaFoldDB" id="A0A517QMJ8"/>
<dbReference type="PIRSF" id="PIRSF000521">
    <property type="entry name" value="Transaminase_4ab_Lys_Orn"/>
    <property type="match status" value="1"/>
</dbReference>
<evidence type="ECO:0000313" key="6">
    <source>
        <dbReference type="EMBL" id="QDT32777.1"/>
    </source>
</evidence>
<dbReference type="InterPro" id="IPR015422">
    <property type="entry name" value="PyrdxlP-dep_Trfase_small"/>
</dbReference>
<proteinExistence type="inferred from homology"/>
<evidence type="ECO:0000313" key="7">
    <source>
        <dbReference type="Proteomes" id="UP000315724"/>
    </source>
</evidence>
<sequence length="479" mass="52708">MNAPTPNLPEVGLSQLCNDPRIVEAQRLIRETINEYSGRITDIRTPEPELAAPYEKLLSEMGDLRGGGLYYPYLGSGIGNGALVELADGSIKYDMISGIGVHICGHSHEGLIESLVEAALSDTVMQGNLQQNLDSYHLCKDLLTLATNTGANLDHCFLSTSGAMANENALKMLFQKKSPADRMLTFENSFSGRTMALAQLTDRPGNRDGLPQTISVDYVPFFDQNDPEESTKRSVDALQKLLNRYPDRHAGMCLELIQGEGGYYSAPREYFVALFECLQQHQIPIFIDEIQTFGRTSRMFAFQHLGLDEYVDLVTIGKMSQVCATLFSDDMKPRPGLISQTFTGATSSIHAARFILKQFQNGGFLGENGRTHEIHNRFTAHFEKMHTATPDRITGPYGVGGMVAFTVFDGSPKRTKEFLNALFEAGVIAFPAGANPTRVRMLPPLLAIQNEDIDNVCEVIQSVLNQIAEPPQSAFDGLA</sequence>
<dbReference type="InterPro" id="IPR015424">
    <property type="entry name" value="PyrdxlP-dep_Trfase"/>
</dbReference>
<comment type="similarity">
    <text evidence="5">Belongs to the class-III pyridoxal-phosphate-dependent aminotransferase family.</text>
</comment>
<keyword evidence="7" id="KW-1185">Reference proteome</keyword>
<dbReference type="EMBL" id="CP036267">
    <property type="protein sequence ID" value="QDT32777.1"/>
    <property type="molecule type" value="Genomic_DNA"/>
</dbReference>
<evidence type="ECO:0000256" key="4">
    <source>
        <dbReference type="ARBA" id="ARBA00022898"/>
    </source>
</evidence>
<dbReference type="Gene3D" id="3.90.1150.10">
    <property type="entry name" value="Aspartate Aminotransferase, domain 1"/>
    <property type="match status" value="1"/>
</dbReference>
<dbReference type="Proteomes" id="UP000315724">
    <property type="component" value="Chromosome"/>
</dbReference>
<dbReference type="KEGG" id="tpol:Mal48_20240"/>
<dbReference type="RefSeq" id="WP_145198298.1">
    <property type="nucleotide sequence ID" value="NZ_CP036267.1"/>
</dbReference>
<gene>
    <name evidence="6" type="primary">argD_2</name>
    <name evidence="6" type="ORF">Mal48_20240</name>
</gene>
<dbReference type="InterPro" id="IPR015421">
    <property type="entry name" value="PyrdxlP-dep_Trfase_major"/>
</dbReference>
<dbReference type="PANTHER" id="PTHR11986:SF79">
    <property type="entry name" value="ACETYLORNITHINE AMINOTRANSFERASE, MITOCHONDRIAL"/>
    <property type="match status" value="1"/>
</dbReference>
<evidence type="ECO:0000256" key="1">
    <source>
        <dbReference type="ARBA" id="ARBA00001933"/>
    </source>
</evidence>
<organism evidence="6 7">
    <name type="scientific">Thalassoglobus polymorphus</name>
    <dbReference type="NCBI Taxonomy" id="2527994"/>
    <lineage>
        <taxon>Bacteria</taxon>
        <taxon>Pseudomonadati</taxon>
        <taxon>Planctomycetota</taxon>
        <taxon>Planctomycetia</taxon>
        <taxon>Planctomycetales</taxon>
        <taxon>Planctomycetaceae</taxon>
        <taxon>Thalassoglobus</taxon>
    </lineage>
</organism>
<dbReference type="GO" id="GO:0042802">
    <property type="term" value="F:identical protein binding"/>
    <property type="evidence" value="ECO:0007669"/>
    <property type="project" value="TreeGrafter"/>
</dbReference>
<keyword evidence="2 6" id="KW-0032">Aminotransferase</keyword>
<accession>A0A517QMJ8</accession>
<evidence type="ECO:0000256" key="5">
    <source>
        <dbReference type="RuleBase" id="RU003560"/>
    </source>
</evidence>
<dbReference type="GO" id="GO:0008483">
    <property type="term" value="F:transaminase activity"/>
    <property type="evidence" value="ECO:0007669"/>
    <property type="project" value="UniProtKB-KW"/>
</dbReference>
<dbReference type="Pfam" id="PF00202">
    <property type="entry name" value="Aminotran_3"/>
    <property type="match status" value="1"/>
</dbReference>
<reference evidence="6 7" key="1">
    <citation type="submission" date="2019-02" db="EMBL/GenBank/DDBJ databases">
        <title>Deep-cultivation of Planctomycetes and their phenomic and genomic characterization uncovers novel biology.</title>
        <authorList>
            <person name="Wiegand S."/>
            <person name="Jogler M."/>
            <person name="Boedeker C."/>
            <person name="Pinto D."/>
            <person name="Vollmers J."/>
            <person name="Rivas-Marin E."/>
            <person name="Kohn T."/>
            <person name="Peeters S.H."/>
            <person name="Heuer A."/>
            <person name="Rast P."/>
            <person name="Oberbeckmann S."/>
            <person name="Bunk B."/>
            <person name="Jeske O."/>
            <person name="Meyerdierks A."/>
            <person name="Storesund J.E."/>
            <person name="Kallscheuer N."/>
            <person name="Luecker S."/>
            <person name="Lage O.M."/>
            <person name="Pohl T."/>
            <person name="Merkel B.J."/>
            <person name="Hornburger P."/>
            <person name="Mueller R.-W."/>
            <person name="Bruemmer F."/>
            <person name="Labrenz M."/>
            <person name="Spormann A.M."/>
            <person name="Op den Camp H."/>
            <person name="Overmann J."/>
            <person name="Amann R."/>
            <person name="Jetten M.S.M."/>
            <person name="Mascher T."/>
            <person name="Medema M.H."/>
            <person name="Devos D.P."/>
            <person name="Kaster A.-K."/>
            <person name="Ovreas L."/>
            <person name="Rohde M."/>
            <person name="Galperin M.Y."/>
            <person name="Jogler C."/>
        </authorList>
    </citation>
    <scope>NUCLEOTIDE SEQUENCE [LARGE SCALE GENOMIC DNA]</scope>
    <source>
        <strain evidence="6 7">Mal48</strain>
    </source>
</reference>